<name>A0A2N9AN11_METEX</name>
<organism evidence="1 3">
    <name type="scientific">Methylorubrum extorquens</name>
    <name type="common">Methylobacterium dichloromethanicum</name>
    <name type="synonym">Methylobacterium extorquens</name>
    <dbReference type="NCBI Taxonomy" id="408"/>
    <lineage>
        <taxon>Bacteria</taxon>
        <taxon>Pseudomonadati</taxon>
        <taxon>Pseudomonadota</taxon>
        <taxon>Alphaproteobacteria</taxon>
        <taxon>Hyphomicrobiales</taxon>
        <taxon>Methylobacteriaceae</taxon>
        <taxon>Methylorubrum</taxon>
    </lineage>
</organism>
<dbReference type="RefSeq" id="WP_129545770.1">
    <property type="nucleotide sequence ID" value="NZ_CP073633.1"/>
</dbReference>
<reference evidence="3" key="1">
    <citation type="submission" date="2017-10" db="EMBL/GenBank/DDBJ databases">
        <authorList>
            <person name="Regsiter A."/>
            <person name="William W."/>
        </authorList>
    </citation>
    <scope>NUCLEOTIDE SEQUENCE [LARGE SCALE GENOMIC DNA]</scope>
</reference>
<dbReference type="Proteomes" id="UP000233769">
    <property type="component" value="Chromosome tk0001"/>
</dbReference>
<protein>
    <submittedName>
        <fullName evidence="1">Uncharacterized protein</fullName>
    </submittedName>
</protein>
<evidence type="ECO:0000313" key="1">
    <source>
        <dbReference type="EMBL" id="SOR28764.1"/>
    </source>
</evidence>
<evidence type="ECO:0000313" key="2">
    <source>
        <dbReference type="EMBL" id="WHQ72009.1"/>
    </source>
</evidence>
<accession>A0A2N9AN11</accession>
<dbReference type="EMBL" id="CP073633">
    <property type="protein sequence ID" value="WHQ72009.1"/>
    <property type="molecule type" value="Genomic_DNA"/>
</dbReference>
<dbReference type="EMBL" id="LT962688">
    <property type="protein sequence ID" value="SOR28764.1"/>
    <property type="molecule type" value="Genomic_DNA"/>
</dbReference>
<sequence>MLLEMGLPYIISKNRFKLYIMQLRSEIVELMMLLARQIAAHEAIVAEATQCAELLKPMSGKRCNEILEKTITDRRGEIASMRRTLAHLTNLLAGMPIENT</sequence>
<dbReference type="AlphaFoldDB" id="A0A2N9AN11"/>
<reference evidence="1" key="2">
    <citation type="submission" date="2017-10" db="EMBL/GenBank/DDBJ databases">
        <authorList>
            <person name="Banno H."/>
            <person name="Chua N.-H."/>
        </authorList>
    </citation>
    <scope>NUCLEOTIDE SEQUENCE [LARGE SCALE GENOMIC DNA]</scope>
    <source>
        <strain evidence="1">TK 0001</strain>
    </source>
</reference>
<evidence type="ECO:0000313" key="3">
    <source>
        <dbReference type="Proteomes" id="UP000233769"/>
    </source>
</evidence>
<gene>
    <name evidence="2" type="ORF">KEC54_10915</name>
    <name evidence="1" type="ORF">TK0001_2162</name>
</gene>
<dbReference type="Proteomes" id="UP001223720">
    <property type="component" value="Chromosome"/>
</dbReference>
<reference evidence="2" key="3">
    <citation type="journal article" date="2022" name="Biotechnol. Bioprocess Eng.">
        <title>Pan-genome Analysis Reveals Comparative Genomic Features of Central Metabolic Pathways in Methylorubrum extorquens.</title>
        <authorList>
            <person name="Lee G.M."/>
            <person name="Scott-Nevros Z.K."/>
            <person name="Lee S.-M."/>
            <person name="Kim D."/>
        </authorList>
    </citation>
    <scope>NUCLEOTIDE SEQUENCE</scope>
    <source>
        <strain evidence="2">ATCC 55366</strain>
    </source>
</reference>
<proteinExistence type="predicted"/>